<dbReference type="Proteomes" id="UP001549204">
    <property type="component" value="Unassembled WGS sequence"/>
</dbReference>
<feature type="transmembrane region" description="Helical" evidence="1">
    <location>
        <begin position="95"/>
        <end position="116"/>
    </location>
</feature>
<accession>A0ABV2GLU7</accession>
<evidence type="ECO:0000313" key="3">
    <source>
        <dbReference type="Proteomes" id="UP001549204"/>
    </source>
</evidence>
<evidence type="ECO:0000313" key="2">
    <source>
        <dbReference type="EMBL" id="MET3579265.1"/>
    </source>
</evidence>
<feature type="transmembrane region" description="Helical" evidence="1">
    <location>
        <begin position="21"/>
        <end position="44"/>
    </location>
</feature>
<dbReference type="Pfam" id="PF08570">
    <property type="entry name" value="DUF1761"/>
    <property type="match status" value="1"/>
</dbReference>
<dbReference type="EMBL" id="JBEPMC010000003">
    <property type="protein sequence ID" value="MET3579265.1"/>
    <property type="molecule type" value="Genomic_DNA"/>
</dbReference>
<dbReference type="InterPro" id="IPR013879">
    <property type="entry name" value="DUF1761"/>
</dbReference>
<organism evidence="2 3">
    <name type="scientific">Mesorhizobium robiniae</name>
    <dbReference type="NCBI Taxonomy" id="559315"/>
    <lineage>
        <taxon>Bacteria</taxon>
        <taxon>Pseudomonadati</taxon>
        <taxon>Pseudomonadota</taxon>
        <taxon>Alphaproteobacteria</taxon>
        <taxon>Hyphomicrobiales</taxon>
        <taxon>Phyllobacteriaceae</taxon>
        <taxon>Mesorhizobium</taxon>
    </lineage>
</organism>
<proteinExistence type="predicted"/>
<comment type="caution">
    <text evidence="2">The sequence shown here is derived from an EMBL/GenBank/DDBJ whole genome shotgun (WGS) entry which is preliminary data.</text>
</comment>
<keyword evidence="1" id="KW-0812">Transmembrane</keyword>
<feature type="transmembrane region" description="Helical" evidence="1">
    <location>
        <begin position="128"/>
        <end position="151"/>
    </location>
</feature>
<protein>
    <submittedName>
        <fullName evidence="2">F0F1-type ATP synthase assembly protein I</fullName>
    </submittedName>
</protein>
<evidence type="ECO:0000256" key="1">
    <source>
        <dbReference type="SAM" id="Phobius"/>
    </source>
</evidence>
<keyword evidence="1" id="KW-0472">Membrane</keyword>
<gene>
    <name evidence="2" type="ORF">ABID19_002290</name>
</gene>
<keyword evidence="3" id="KW-1185">Reference proteome</keyword>
<name>A0ABV2GLU7_9HYPH</name>
<reference evidence="2 3" key="1">
    <citation type="submission" date="2024-06" db="EMBL/GenBank/DDBJ databases">
        <title>Genomic Encyclopedia of Type Strains, Phase IV (KMG-IV): sequencing the most valuable type-strain genomes for metagenomic binning, comparative biology and taxonomic classification.</title>
        <authorList>
            <person name="Goeker M."/>
        </authorList>
    </citation>
    <scope>NUCLEOTIDE SEQUENCE [LARGE SCALE GENOMIC DNA]</scope>
    <source>
        <strain evidence="2 3">DSM 100022</strain>
    </source>
</reference>
<sequence length="156" mass="16842">MPEGRLWGTCFREGEIMDFSAVNWLAVIVAAVVAWLFGAAWYMGLSKPWLKAAKLDPATMSKSPLPFVISFVAEIVMALVMSLIIGAMTGGQPNLVAGLVFGFVLWLGFVATTLSVNHRYEGFGWDLTLIDAGHWLVVLLLIGAVIGWFGVPEVAG</sequence>
<feature type="transmembrane region" description="Helical" evidence="1">
    <location>
        <begin position="65"/>
        <end position="89"/>
    </location>
</feature>
<keyword evidence="1" id="KW-1133">Transmembrane helix</keyword>